<proteinExistence type="inferred from homology"/>
<dbReference type="Proteomes" id="UP000035642">
    <property type="component" value="Unassembled WGS sequence"/>
</dbReference>
<name>A0A0K0CZV7_ANGCA</name>
<dbReference type="PANTHER" id="PTHR43943">
    <property type="entry name" value="DEHYDROGENASE/REDUCTASE (SDR FAMILY) MEMBER 4"/>
    <property type="match status" value="1"/>
</dbReference>
<comment type="similarity">
    <text evidence="1">Belongs to the short-chain dehydrogenases/reductases (SDR) family.</text>
</comment>
<dbReference type="Gene3D" id="3.40.50.720">
    <property type="entry name" value="NAD(P)-binding Rossmann-like Domain"/>
    <property type="match status" value="1"/>
</dbReference>
<dbReference type="InterPro" id="IPR002347">
    <property type="entry name" value="SDR_fam"/>
</dbReference>
<keyword evidence="2" id="KW-1185">Reference proteome</keyword>
<dbReference type="STRING" id="6313.A0A0K0CZV7"/>
<sequence>LLGLTKALANGLAKDNIRVNAIAPGIIRTRMSKMIPLIGEPKDCAGAVAFLVSDDAQHINGETIVIAGGAHARL</sequence>
<organism evidence="2 3">
    <name type="scientific">Angiostrongylus cantonensis</name>
    <name type="common">Rat lungworm</name>
    <dbReference type="NCBI Taxonomy" id="6313"/>
    <lineage>
        <taxon>Eukaryota</taxon>
        <taxon>Metazoa</taxon>
        <taxon>Ecdysozoa</taxon>
        <taxon>Nematoda</taxon>
        <taxon>Chromadorea</taxon>
        <taxon>Rhabditida</taxon>
        <taxon>Rhabditina</taxon>
        <taxon>Rhabditomorpha</taxon>
        <taxon>Strongyloidea</taxon>
        <taxon>Metastrongylidae</taxon>
        <taxon>Angiostrongylus</taxon>
    </lineage>
</organism>
<dbReference type="PANTHER" id="PTHR43943:SF2">
    <property type="entry name" value="DEHYDROGENASE_REDUCTASE 4"/>
    <property type="match status" value="1"/>
</dbReference>
<evidence type="ECO:0000256" key="1">
    <source>
        <dbReference type="ARBA" id="ARBA00006484"/>
    </source>
</evidence>
<dbReference type="SUPFAM" id="SSF51735">
    <property type="entry name" value="NAD(P)-binding Rossmann-fold domains"/>
    <property type="match status" value="1"/>
</dbReference>
<dbReference type="AlphaFoldDB" id="A0A0K0CZV7"/>
<accession>A0A0K0CZV7</accession>
<dbReference type="InterPro" id="IPR036291">
    <property type="entry name" value="NAD(P)-bd_dom_sf"/>
</dbReference>
<reference evidence="3" key="2">
    <citation type="submission" date="2017-02" db="UniProtKB">
        <authorList>
            <consortium name="WormBaseParasite"/>
        </authorList>
    </citation>
    <scope>IDENTIFICATION</scope>
</reference>
<protein>
    <submittedName>
        <fullName evidence="3">SDR family oxidoreductase</fullName>
    </submittedName>
</protein>
<dbReference type="PRINTS" id="PR00081">
    <property type="entry name" value="GDHRDH"/>
</dbReference>
<evidence type="ECO:0000313" key="2">
    <source>
        <dbReference type="Proteomes" id="UP000035642"/>
    </source>
</evidence>
<dbReference type="WBParaSite" id="ACAC_0000330101-mRNA-1">
    <property type="protein sequence ID" value="ACAC_0000330101-mRNA-1"/>
    <property type="gene ID" value="ACAC_0000330101"/>
</dbReference>
<dbReference type="GO" id="GO:0004090">
    <property type="term" value="F:carbonyl reductase (NADPH) activity"/>
    <property type="evidence" value="ECO:0007669"/>
    <property type="project" value="TreeGrafter"/>
</dbReference>
<dbReference type="Pfam" id="PF13561">
    <property type="entry name" value="adh_short_C2"/>
    <property type="match status" value="2"/>
</dbReference>
<evidence type="ECO:0000313" key="3">
    <source>
        <dbReference type="WBParaSite" id="ACAC_0000330101-mRNA-1"/>
    </source>
</evidence>
<reference evidence="2" key="1">
    <citation type="submission" date="2012-09" db="EMBL/GenBank/DDBJ databases">
        <authorList>
            <person name="Martin A.A."/>
        </authorList>
    </citation>
    <scope>NUCLEOTIDE SEQUENCE</scope>
</reference>